<dbReference type="AlphaFoldDB" id="A0A9Q3IBD4"/>
<dbReference type="Proteomes" id="UP000765509">
    <property type="component" value="Unassembled WGS sequence"/>
</dbReference>
<keyword evidence="4" id="KW-1185">Reference proteome</keyword>
<dbReference type="InterPro" id="IPR050951">
    <property type="entry name" value="Retrovirus_Pol_polyprotein"/>
</dbReference>
<dbReference type="GO" id="GO:0015074">
    <property type="term" value="P:DNA integration"/>
    <property type="evidence" value="ECO:0007669"/>
    <property type="project" value="InterPro"/>
</dbReference>
<dbReference type="GO" id="GO:0003723">
    <property type="term" value="F:RNA binding"/>
    <property type="evidence" value="ECO:0007669"/>
    <property type="project" value="UniProtKB-KW"/>
</dbReference>
<keyword evidence="1" id="KW-0694">RNA-binding</keyword>
<comment type="caution">
    <text evidence="3">The sequence shown here is derived from an EMBL/GenBank/DDBJ whole genome shotgun (WGS) entry which is preliminary data.</text>
</comment>
<protein>
    <recommendedName>
        <fullName evidence="2">Integrase catalytic domain-containing protein</fullName>
    </recommendedName>
</protein>
<dbReference type="Gene3D" id="3.30.420.10">
    <property type="entry name" value="Ribonuclease H-like superfamily/Ribonuclease H"/>
    <property type="match status" value="1"/>
</dbReference>
<dbReference type="InterPro" id="IPR001584">
    <property type="entry name" value="Integrase_cat-core"/>
</dbReference>
<dbReference type="PANTHER" id="PTHR37984:SF5">
    <property type="entry name" value="PROTEIN NYNRIN-LIKE"/>
    <property type="match status" value="1"/>
</dbReference>
<evidence type="ECO:0000313" key="3">
    <source>
        <dbReference type="EMBL" id="MBW0536966.1"/>
    </source>
</evidence>
<feature type="domain" description="Integrase catalytic" evidence="2">
    <location>
        <begin position="1"/>
        <end position="171"/>
    </location>
</feature>
<organism evidence="3 4">
    <name type="scientific">Austropuccinia psidii MF-1</name>
    <dbReference type="NCBI Taxonomy" id="1389203"/>
    <lineage>
        <taxon>Eukaryota</taxon>
        <taxon>Fungi</taxon>
        <taxon>Dikarya</taxon>
        <taxon>Basidiomycota</taxon>
        <taxon>Pucciniomycotina</taxon>
        <taxon>Pucciniomycetes</taxon>
        <taxon>Pucciniales</taxon>
        <taxon>Sphaerophragmiaceae</taxon>
        <taxon>Austropuccinia</taxon>
    </lineage>
</organism>
<gene>
    <name evidence="3" type="ORF">O181_076681</name>
</gene>
<dbReference type="EMBL" id="AVOT02041606">
    <property type="protein sequence ID" value="MBW0536966.1"/>
    <property type="molecule type" value="Genomic_DNA"/>
</dbReference>
<evidence type="ECO:0000256" key="1">
    <source>
        <dbReference type="ARBA" id="ARBA00022884"/>
    </source>
</evidence>
<accession>A0A9Q3IBD4</accession>
<evidence type="ECO:0000259" key="2">
    <source>
        <dbReference type="PROSITE" id="PS50994"/>
    </source>
</evidence>
<dbReference type="GO" id="GO:0005634">
    <property type="term" value="C:nucleus"/>
    <property type="evidence" value="ECO:0007669"/>
    <property type="project" value="UniProtKB-ARBA"/>
</dbReference>
<reference evidence="3" key="1">
    <citation type="submission" date="2021-03" db="EMBL/GenBank/DDBJ databases">
        <title>Draft genome sequence of rust myrtle Austropuccinia psidii MF-1, a brazilian biotype.</title>
        <authorList>
            <person name="Quecine M.C."/>
            <person name="Pachon D.M.R."/>
            <person name="Bonatelli M.L."/>
            <person name="Correr F.H."/>
            <person name="Franceschini L.M."/>
            <person name="Leite T.F."/>
            <person name="Margarido G.R.A."/>
            <person name="Almeida C.A."/>
            <person name="Ferrarezi J.A."/>
            <person name="Labate C.A."/>
        </authorList>
    </citation>
    <scope>NUCLEOTIDE SEQUENCE</scope>
    <source>
        <strain evidence="3">MF-1</strain>
    </source>
</reference>
<evidence type="ECO:0000313" key="4">
    <source>
        <dbReference type="Proteomes" id="UP000765509"/>
    </source>
</evidence>
<dbReference type="SUPFAM" id="SSF53098">
    <property type="entry name" value="Ribonuclease H-like"/>
    <property type="match status" value="1"/>
</dbReference>
<dbReference type="PROSITE" id="PS50994">
    <property type="entry name" value="INTEGRASE"/>
    <property type="match status" value="1"/>
</dbReference>
<dbReference type="InterPro" id="IPR012337">
    <property type="entry name" value="RNaseH-like_sf"/>
</dbReference>
<name>A0A9Q3IBD4_9BASI</name>
<proteinExistence type="predicted"/>
<dbReference type="PANTHER" id="PTHR37984">
    <property type="entry name" value="PROTEIN CBG26694"/>
    <property type="match status" value="1"/>
</dbReference>
<dbReference type="InterPro" id="IPR036397">
    <property type="entry name" value="RNaseH_sf"/>
</dbReference>
<sequence length="188" mass="22147">MDFITQFPLSNNFDSTLVVVDRFSKMEIFISTYQTITSLELAQIFIRNFISKNVIPVNIVSDRCYLVFSPFWTNLYQKFKISRNFSTAFHPETYGKTERVNHILEQYLWMYVSYYQDDWNTWRPLSEFAYNNAGHSSTKQSLFFTIYGRNPRFDSIYISQDSPAAKLSTTPISTTTSQKRIRVINPDI</sequence>